<name>A0A1W1VBR8_9DEIO</name>
<reference evidence="1 2" key="1">
    <citation type="submission" date="2017-04" db="EMBL/GenBank/DDBJ databases">
        <authorList>
            <person name="Afonso C.L."/>
            <person name="Miller P.J."/>
            <person name="Scott M.A."/>
            <person name="Spackman E."/>
            <person name="Goraichik I."/>
            <person name="Dimitrov K.M."/>
            <person name="Suarez D.L."/>
            <person name="Swayne D.E."/>
        </authorList>
    </citation>
    <scope>NUCLEOTIDE SEQUENCE [LARGE SCALE GENOMIC DNA]</scope>
    <source>
        <strain evidence="1 2">KR-140</strain>
    </source>
</reference>
<keyword evidence="2" id="KW-1185">Reference proteome</keyword>
<accession>A0A1W1VBR8</accession>
<proteinExistence type="predicted"/>
<sequence>MYAATQAHNVWTYEGVSLEGDPGPRAFIRPPPYVPFGVVWAGLDLD</sequence>
<organism evidence="1 2">
    <name type="scientific">Deinococcus hopiensis KR-140</name>
    <dbReference type="NCBI Taxonomy" id="695939"/>
    <lineage>
        <taxon>Bacteria</taxon>
        <taxon>Thermotogati</taxon>
        <taxon>Deinococcota</taxon>
        <taxon>Deinococci</taxon>
        <taxon>Deinococcales</taxon>
        <taxon>Deinococcaceae</taxon>
        <taxon>Deinococcus</taxon>
    </lineage>
</organism>
<dbReference type="EMBL" id="FWWU01000009">
    <property type="protein sequence ID" value="SMB90808.1"/>
    <property type="molecule type" value="Genomic_DNA"/>
</dbReference>
<dbReference type="AlphaFoldDB" id="A0A1W1VBR8"/>
<evidence type="ECO:0000313" key="2">
    <source>
        <dbReference type="Proteomes" id="UP000192582"/>
    </source>
</evidence>
<dbReference type="Proteomes" id="UP000192582">
    <property type="component" value="Unassembled WGS sequence"/>
</dbReference>
<gene>
    <name evidence="1" type="ORF">SAMN00790413_00900</name>
</gene>
<protein>
    <submittedName>
        <fullName evidence="1">Uncharacterized protein</fullName>
    </submittedName>
</protein>
<dbReference type="RefSeq" id="WP_170928690.1">
    <property type="nucleotide sequence ID" value="NZ_FWWU01000009.1"/>
</dbReference>
<evidence type="ECO:0000313" key="1">
    <source>
        <dbReference type="EMBL" id="SMB90808.1"/>
    </source>
</evidence>